<geneLocation type="plasmid" evidence="6 7">
    <name>unnamed1</name>
</geneLocation>
<evidence type="ECO:0000256" key="4">
    <source>
        <dbReference type="PROSITE-ProRule" id="PRU00335"/>
    </source>
</evidence>
<keyword evidence="7" id="KW-1185">Reference proteome</keyword>
<name>A0A974VYQ3_9NOCA</name>
<evidence type="ECO:0000313" key="6">
    <source>
        <dbReference type="EMBL" id="QSE88013.1"/>
    </source>
</evidence>
<dbReference type="Proteomes" id="UP000662986">
    <property type="component" value="Plasmid unnamed1"/>
</dbReference>
<accession>A0A974VYQ3</accession>
<dbReference type="RefSeq" id="WP_206004773.1">
    <property type="nucleotide sequence ID" value="NZ_CP070618.1"/>
</dbReference>
<dbReference type="PANTHER" id="PTHR30055">
    <property type="entry name" value="HTH-TYPE TRANSCRIPTIONAL REGULATOR RUTR"/>
    <property type="match status" value="1"/>
</dbReference>
<evidence type="ECO:0000256" key="3">
    <source>
        <dbReference type="ARBA" id="ARBA00023163"/>
    </source>
</evidence>
<evidence type="ECO:0000313" key="7">
    <source>
        <dbReference type="Proteomes" id="UP000662986"/>
    </source>
</evidence>
<dbReference type="SUPFAM" id="SSF46689">
    <property type="entry name" value="Homeodomain-like"/>
    <property type="match status" value="1"/>
</dbReference>
<sequence>MSPAPPSNRSNAGTKGVARAYREAQIVEEACRSFGEGGFIGTSVDDIAKAAGISKALIYNYFGSKEGLFSACLVHAGSLLAADMERTAASGAVGLQRAVVTLEGVFTVLESRPWLWQLFFDPTVPGTPEIDEAIARYTRRITLLAEDGVGELMELSGNDDPLDRAAMVAVWSSVFNSLVTWSISHPEESPEQMTQRCARLFAGLAPGLQPRRPTPHS</sequence>
<protein>
    <submittedName>
        <fullName evidence="6">TetR/AcrR family transcriptional regulator</fullName>
    </submittedName>
</protein>
<dbReference type="Gene3D" id="1.10.357.10">
    <property type="entry name" value="Tetracycline Repressor, domain 2"/>
    <property type="match status" value="1"/>
</dbReference>
<keyword evidence="3" id="KW-0804">Transcription</keyword>
<organism evidence="6 7">
    <name type="scientific">Rhodococcus pseudokoreensis</name>
    <dbReference type="NCBI Taxonomy" id="2811421"/>
    <lineage>
        <taxon>Bacteria</taxon>
        <taxon>Bacillati</taxon>
        <taxon>Actinomycetota</taxon>
        <taxon>Actinomycetes</taxon>
        <taxon>Mycobacteriales</taxon>
        <taxon>Nocardiaceae</taxon>
        <taxon>Rhodococcus</taxon>
    </lineage>
</organism>
<dbReference type="InterPro" id="IPR023772">
    <property type="entry name" value="DNA-bd_HTH_TetR-type_CS"/>
</dbReference>
<evidence type="ECO:0000259" key="5">
    <source>
        <dbReference type="PROSITE" id="PS50977"/>
    </source>
</evidence>
<keyword evidence="2 4" id="KW-0238">DNA-binding</keyword>
<dbReference type="Pfam" id="PF00440">
    <property type="entry name" value="TetR_N"/>
    <property type="match status" value="1"/>
</dbReference>
<dbReference type="EMBL" id="CP070618">
    <property type="protein sequence ID" value="QSE88013.1"/>
    <property type="molecule type" value="Genomic_DNA"/>
</dbReference>
<evidence type="ECO:0000256" key="1">
    <source>
        <dbReference type="ARBA" id="ARBA00023015"/>
    </source>
</evidence>
<dbReference type="PROSITE" id="PS50977">
    <property type="entry name" value="HTH_TETR_2"/>
    <property type="match status" value="1"/>
</dbReference>
<keyword evidence="1" id="KW-0805">Transcription regulation</keyword>
<proteinExistence type="predicted"/>
<evidence type="ECO:0000256" key="2">
    <source>
        <dbReference type="ARBA" id="ARBA00023125"/>
    </source>
</evidence>
<dbReference type="PROSITE" id="PS01081">
    <property type="entry name" value="HTH_TETR_1"/>
    <property type="match status" value="1"/>
</dbReference>
<dbReference type="InterPro" id="IPR009057">
    <property type="entry name" value="Homeodomain-like_sf"/>
</dbReference>
<dbReference type="PANTHER" id="PTHR30055:SF234">
    <property type="entry name" value="HTH-TYPE TRANSCRIPTIONAL REGULATOR BETI"/>
    <property type="match status" value="1"/>
</dbReference>
<gene>
    <name evidence="6" type="ORF">JWS13_04945</name>
</gene>
<feature type="DNA-binding region" description="H-T-H motif" evidence="4">
    <location>
        <begin position="43"/>
        <end position="62"/>
    </location>
</feature>
<feature type="domain" description="HTH tetR-type" evidence="5">
    <location>
        <begin position="20"/>
        <end position="80"/>
    </location>
</feature>
<dbReference type="InterPro" id="IPR050109">
    <property type="entry name" value="HTH-type_TetR-like_transc_reg"/>
</dbReference>
<dbReference type="PRINTS" id="PR00455">
    <property type="entry name" value="HTHTETR"/>
</dbReference>
<reference evidence="6 7" key="2">
    <citation type="journal article" date="2022" name="Arch. Microbiol.">
        <title>Rhodococcus pseudokoreensis sp. nov. isolated from the rhizosphere of young M26 apple rootstocks.</title>
        <authorList>
            <person name="Kampfer P."/>
            <person name="Glaeser S.P."/>
            <person name="Blom J."/>
            <person name="Wolf J."/>
            <person name="Benning S."/>
            <person name="Schloter M."/>
            <person name="Neumann-Schaal M."/>
        </authorList>
    </citation>
    <scope>NUCLEOTIDE SEQUENCE [LARGE SCALE GENOMIC DNA]</scope>
    <source>
        <strain evidence="6 7">R79</strain>
    </source>
</reference>
<dbReference type="InterPro" id="IPR001647">
    <property type="entry name" value="HTH_TetR"/>
</dbReference>
<keyword evidence="6" id="KW-0614">Plasmid</keyword>
<reference evidence="6 7" key="1">
    <citation type="journal article" date="2021" name="Microbiol. Resour. Announc.">
        <title>Complete Genome Sequences of Two Rhodococcus sp. Strains with Large and Linear Chromosomes, Isolated from Apple Rhizosphere.</title>
        <authorList>
            <person name="Benning S."/>
            <person name="Brugnone N."/>
            <person name="Siani R."/>
            <person name="Kublik S."/>
            <person name="Schloter M."/>
            <person name="Rad V."/>
        </authorList>
    </citation>
    <scope>NUCLEOTIDE SEQUENCE [LARGE SCALE GENOMIC DNA]</scope>
    <source>
        <strain evidence="6 7">R79</strain>
    </source>
</reference>